<dbReference type="InterPro" id="IPR005805">
    <property type="entry name" value="Rieske_Fe-S_prot_C"/>
</dbReference>
<keyword evidence="1" id="KW-0001">2Fe-2S</keyword>
<dbReference type="PROSITE" id="PS51296">
    <property type="entry name" value="RIESKE"/>
    <property type="match status" value="1"/>
</dbReference>
<name>A0A6J6PVK4_9ZZZZ</name>
<evidence type="ECO:0000256" key="3">
    <source>
        <dbReference type="ARBA" id="ARBA00023004"/>
    </source>
</evidence>
<evidence type="ECO:0000256" key="2">
    <source>
        <dbReference type="ARBA" id="ARBA00022723"/>
    </source>
</evidence>
<dbReference type="PANTHER" id="PTHR10134">
    <property type="entry name" value="CYTOCHROME B-C1 COMPLEX SUBUNIT RIESKE, MITOCHONDRIAL"/>
    <property type="match status" value="1"/>
</dbReference>
<evidence type="ECO:0000256" key="6">
    <source>
        <dbReference type="ARBA" id="ARBA00034078"/>
    </source>
</evidence>
<organism evidence="8">
    <name type="scientific">freshwater metagenome</name>
    <dbReference type="NCBI Taxonomy" id="449393"/>
    <lineage>
        <taxon>unclassified sequences</taxon>
        <taxon>metagenomes</taxon>
        <taxon>ecological metagenomes</taxon>
    </lineage>
</organism>
<dbReference type="EMBL" id="CAEZXR010000099">
    <property type="protein sequence ID" value="CAB4702462.1"/>
    <property type="molecule type" value="Genomic_DNA"/>
</dbReference>
<dbReference type="CDD" id="cd03467">
    <property type="entry name" value="Rieske"/>
    <property type="match status" value="1"/>
</dbReference>
<dbReference type="AlphaFoldDB" id="A0A6J6PVK4"/>
<dbReference type="PRINTS" id="PR00162">
    <property type="entry name" value="RIESKE"/>
</dbReference>
<evidence type="ECO:0000256" key="4">
    <source>
        <dbReference type="ARBA" id="ARBA00023014"/>
    </source>
</evidence>
<proteinExistence type="predicted"/>
<protein>
    <submittedName>
        <fullName evidence="8">Unannotated protein</fullName>
    </submittedName>
</protein>
<dbReference type="Gene3D" id="2.102.10.10">
    <property type="entry name" value="Rieske [2Fe-2S] iron-sulphur domain"/>
    <property type="match status" value="1"/>
</dbReference>
<evidence type="ECO:0000259" key="7">
    <source>
        <dbReference type="PROSITE" id="PS51296"/>
    </source>
</evidence>
<dbReference type="GO" id="GO:0016020">
    <property type="term" value="C:membrane"/>
    <property type="evidence" value="ECO:0007669"/>
    <property type="project" value="InterPro"/>
</dbReference>
<sequence length="125" mass="13006">MNCVSRRGLITAASVGITGPLLLDQAATAAGRAVIATKKVPVGGGVIVTARDVVVTQPRKGRFRVFTSVCTHEGCTVTDVAEQRISCPCHGSQFSITDGSVVAGPAPTPLPQQSFKVKRGKIYLT</sequence>
<dbReference type="SUPFAM" id="SSF50022">
    <property type="entry name" value="ISP domain"/>
    <property type="match status" value="1"/>
</dbReference>
<dbReference type="GO" id="GO:0051537">
    <property type="term" value="F:2 iron, 2 sulfur cluster binding"/>
    <property type="evidence" value="ECO:0007669"/>
    <property type="project" value="UniProtKB-KW"/>
</dbReference>
<dbReference type="InterPro" id="IPR017941">
    <property type="entry name" value="Rieske_2Fe-2S"/>
</dbReference>
<dbReference type="Pfam" id="PF00355">
    <property type="entry name" value="Rieske"/>
    <property type="match status" value="1"/>
</dbReference>
<dbReference type="InterPro" id="IPR036922">
    <property type="entry name" value="Rieske_2Fe-2S_sf"/>
</dbReference>
<keyword evidence="2" id="KW-0479">Metal-binding</keyword>
<comment type="cofactor">
    <cofactor evidence="6">
        <name>[2Fe-2S] cluster</name>
        <dbReference type="ChEBI" id="CHEBI:190135"/>
    </cofactor>
</comment>
<evidence type="ECO:0000313" key="8">
    <source>
        <dbReference type="EMBL" id="CAB4702462.1"/>
    </source>
</evidence>
<gene>
    <name evidence="8" type="ORF">UFOPK2579_01007</name>
</gene>
<evidence type="ECO:0000256" key="5">
    <source>
        <dbReference type="ARBA" id="ARBA00023157"/>
    </source>
</evidence>
<dbReference type="GO" id="GO:0046872">
    <property type="term" value="F:metal ion binding"/>
    <property type="evidence" value="ECO:0007669"/>
    <property type="project" value="UniProtKB-KW"/>
</dbReference>
<dbReference type="FunFam" id="2.102.10.10:FF:000016">
    <property type="entry name" value="Nitrite reductase/ring-hydroxylating ferredoxin subunit"/>
    <property type="match status" value="1"/>
</dbReference>
<keyword evidence="3" id="KW-0408">Iron</keyword>
<keyword evidence="4" id="KW-0411">Iron-sulfur</keyword>
<dbReference type="InterPro" id="IPR014349">
    <property type="entry name" value="Rieske_Fe-S_prot"/>
</dbReference>
<reference evidence="8" key="1">
    <citation type="submission" date="2020-05" db="EMBL/GenBank/DDBJ databases">
        <authorList>
            <person name="Chiriac C."/>
            <person name="Salcher M."/>
            <person name="Ghai R."/>
            <person name="Kavagutti S V."/>
        </authorList>
    </citation>
    <scope>NUCLEOTIDE SEQUENCE</scope>
</reference>
<feature type="domain" description="Rieske" evidence="7">
    <location>
        <begin position="32"/>
        <end position="124"/>
    </location>
</feature>
<evidence type="ECO:0000256" key="1">
    <source>
        <dbReference type="ARBA" id="ARBA00022714"/>
    </source>
</evidence>
<keyword evidence="5" id="KW-1015">Disulfide bond</keyword>
<accession>A0A6J6PVK4</accession>